<evidence type="ECO:0000259" key="1">
    <source>
        <dbReference type="Pfam" id="PF12680"/>
    </source>
</evidence>
<comment type="caution">
    <text evidence="2">The sequence shown here is derived from an EMBL/GenBank/DDBJ whole genome shotgun (WGS) entry which is preliminary data.</text>
</comment>
<dbReference type="InterPro" id="IPR037401">
    <property type="entry name" value="SnoaL-like"/>
</dbReference>
<evidence type="ECO:0000313" key="3">
    <source>
        <dbReference type="Proteomes" id="UP001169760"/>
    </source>
</evidence>
<organism evidence="2 3">
    <name type="scientific">Saccharophagus degradans</name>
    <dbReference type="NCBI Taxonomy" id="86304"/>
    <lineage>
        <taxon>Bacteria</taxon>
        <taxon>Pseudomonadati</taxon>
        <taxon>Pseudomonadota</taxon>
        <taxon>Gammaproteobacteria</taxon>
        <taxon>Cellvibrionales</taxon>
        <taxon>Cellvibrionaceae</taxon>
        <taxon>Saccharophagus</taxon>
    </lineage>
</organism>
<dbReference type="EMBL" id="JAUOPB010000017">
    <property type="protein sequence ID" value="MDO6424731.1"/>
    <property type="molecule type" value="Genomic_DNA"/>
</dbReference>
<accession>A0AAW7XAH6</accession>
<proteinExistence type="predicted"/>
<dbReference type="PIRSF" id="PIRSF030561">
    <property type="entry name" value="UCP030561"/>
    <property type="match status" value="1"/>
</dbReference>
<evidence type="ECO:0000313" key="2">
    <source>
        <dbReference type="EMBL" id="MDO6424731.1"/>
    </source>
</evidence>
<reference evidence="2" key="1">
    <citation type="submission" date="2023-07" db="EMBL/GenBank/DDBJ databases">
        <title>Genome content predicts the carbon catabolic preferences of heterotrophic bacteria.</title>
        <authorList>
            <person name="Gralka M."/>
        </authorList>
    </citation>
    <scope>NUCLEOTIDE SEQUENCE</scope>
    <source>
        <strain evidence="2">I3M17_2</strain>
    </source>
</reference>
<dbReference type="Pfam" id="PF12680">
    <property type="entry name" value="SnoaL_2"/>
    <property type="match status" value="1"/>
</dbReference>
<dbReference type="Proteomes" id="UP001169760">
    <property type="component" value="Unassembled WGS sequence"/>
</dbReference>
<sequence>MTYNAEHVVQAQLDAYNQKDIDAWSNTYAPTAVQLLIDGTVLARGRDAIKANIAERFKEPDLYAKLISRQVFDNVVVDHELITRNFDEGKGSVEMLCIYLVENSVICRAEFKVFNKIIFK</sequence>
<dbReference type="RefSeq" id="WP_216065723.1">
    <property type="nucleotide sequence ID" value="NZ_JAHKPP010000047.1"/>
</dbReference>
<feature type="domain" description="SnoaL-like" evidence="1">
    <location>
        <begin position="9"/>
        <end position="102"/>
    </location>
</feature>
<dbReference type="AlphaFoldDB" id="A0AAW7XAH6"/>
<gene>
    <name evidence="2" type="ORF">Q4521_19735</name>
</gene>
<name>A0AAW7XAH6_9GAMM</name>
<dbReference type="InterPro" id="IPR008317">
    <property type="entry name" value="UCP030561"/>
</dbReference>
<protein>
    <submittedName>
        <fullName evidence="2">Nuclear transport factor 2 family protein</fullName>
    </submittedName>
</protein>